<feature type="domain" description="Protein kinase" evidence="1">
    <location>
        <begin position="406"/>
        <end position="728"/>
    </location>
</feature>
<dbReference type="GO" id="GO:0005524">
    <property type="term" value="F:ATP binding"/>
    <property type="evidence" value="ECO:0007669"/>
    <property type="project" value="InterPro"/>
</dbReference>
<reference evidence="2 3" key="1">
    <citation type="submission" date="2020-02" db="EMBL/GenBank/DDBJ databases">
        <title>Identification and distribution of gene clusters putatively required for synthesis of sphingolipid metabolism inhibitors in phylogenetically diverse species of the filamentous fungus Fusarium.</title>
        <authorList>
            <person name="Kim H.-S."/>
            <person name="Busman M."/>
            <person name="Brown D.W."/>
            <person name="Divon H."/>
            <person name="Uhlig S."/>
            <person name="Proctor R.H."/>
        </authorList>
    </citation>
    <scope>NUCLEOTIDE SEQUENCE [LARGE SCALE GENOMIC DNA]</scope>
    <source>
        <strain evidence="2 3">NRRL 2903</strain>
    </source>
</reference>
<dbReference type="EMBL" id="JAAMOD010000439">
    <property type="protein sequence ID" value="KAF5228828.1"/>
    <property type="molecule type" value="Genomic_DNA"/>
</dbReference>
<dbReference type="PANTHER" id="PTHR37542">
    <property type="entry name" value="HELO DOMAIN-CONTAINING PROTEIN-RELATED"/>
    <property type="match status" value="1"/>
</dbReference>
<keyword evidence="3" id="KW-1185">Reference proteome</keyword>
<protein>
    <recommendedName>
        <fullName evidence="1">Protein kinase domain-containing protein</fullName>
    </recommendedName>
</protein>
<accession>A0AAN5Z0G0</accession>
<sequence length="728" mass="81386">MGDHNIVQSFKSTIGSNLQNSYTQVHVLLIAWEEHDLGDVDGEIRDLRAIFEQDYRYSSVVFFPIPTKGPSRARLNREISSFVEEQSFPEGSLIIVYYAGHCGADSRGQAEWAAFGRGGPTVSWHVTQQLLFSAVGDVLLILDCCHASLITGGSKDGEGRFELIAASAKGAKTPAPGRRSFTRALIRLLKEHVNTETPVFHDFVRKSATKIILQPLETRDIPQGFAAKPAGYLVFRASLSDDVTGLQIANWLKTAPPKNVTAVSIEAVVSRARRIQDALKDGAFPEGSLFEQLSKPARDEILRGIHGLNTVMDSCKELATDATTGGDDIVQQSLVEIQDKVSTLRTAVQTPLLLDTAISRSSDDVPKEPSVELRAALDVDESRHFADMVFRSDPLDDNNNREINRDRIFESLKRNSPADKVFKRFKLGSIDGRSVIMETWKYKESDGSSGEPQDQTLRQVRKITELLCHPKDKDFHILSCAGFFRDRLRKELGIVFWTPPTFGVEGEVATLHQLYNIHRLVPLGQRIRLAWAIATAIENFHRVGWVHKAIRSDNIAFTEVLADLKSDLDDEDPASPFVGNLDLSKPLLFGFEYSRADDEATFLEEDYTLANNLYRHPDRWGRPTARFEKSHDVYALGVVLLEIALWKEASSILKSFLERKPLVASNVVKTLIGKCGKTLSHQVGRVFAQCIVKCLEFPVATKGMSEYDAQRHFQRNVTEPMSRAVLRV</sequence>
<dbReference type="AlphaFoldDB" id="A0AAN5Z0G0"/>
<evidence type="ECO:0000313" key="3">
    <source>
        <dbReference type="Proteomes" id="UP000537989"/>
    </source>
</evidence>
<dbReference type="SUPFAM" id="SSF56112">
    <property type="entry name" value="Protein kinase-like (PK-like)"/>
    <property type="match status" value="1"/>
</dbReference>
<name>A0AAN5Z0G0_FUSAU</name>
<proteinExistence type="predicted"/>
<comment type="caution">
    <text evidence="2">The sequence shown here is derived from an EMBL/GenBank/DDBJ whole genome shotgun (WGS) entry which is preliminary data.</text>
</comment>
<dbReference type="PANTHER" id="PTHR37542:SF3">
    <property type="entry name" value="PRION-INHIBITION AND PROPAGATION HELO DOMAIN-CONTAINING PROTEIN"/>
    <property type="match status" value="1"/>
</dbReference>
<dbReference type="Gene3D" id="1.10.510.10">
    <property type="entry name" value="Transferase(Phosphotransferase) domain 1"/>
    <property type="match status" value="1"/>
</dbReference>
<gene>
    <name evidence="2" type="ORF">FAUST_10802</name>
</gene>
<dbReference type="Proteomes" id="UP000537989">
    <property type="component" value="Unassembled WGS sequence"/>
</dbReference>
<dbReference type="InterPro" id="IPR011009">
    <property type="entry name" value="Kinase-like_dom_sf"/>
</dbReference>
<evidence type="ECO:0000259" key="1">
    <source>
        <dbReference type="PROSITE" id="PS50011"/>
    </source>
</evidence>
<dbReference type="GO" id="GO:0004672">
    <property type="term" value="F:protein kinase activity"/>
    <property type="evidence" value="ECO:0007669"/>
    <property type="project" value="InterPro"/>
</dbReference>
<dbReference type="PROSITE" id="PS50011">
    <property type="entry name" value="PROTEIN_KINASE_DOM"/>
    <property type="match status" value="1"/>
</dbReference>
<organism evidence="2 3">
    <name type="scientific">Fusarium austroamericanum</name>
    <dbReference type="NCBI Taxonomy" id="282268"/>
    <lineage>
        <taxon>Eukaryota</taxon>
        <taxon>Fungi</taxon>
        <taxon>Dikarya</taxon>
        <taxon>Ascomycota</taxon>
        <taxon>Pezizomycotina</taxon>
        <taxon>Sordariomycetes</taxon>
        <taxon>Hypocreomycetidae</taxon>
        <taxon>Hypocreales</taxon>
        <taxon>Nectriaceae</taxon>
        <taxon>Fusarium</taxon>
    </lineage>
</organism>
<evidence type="ECO:0000313" key="2">
    <source>
        <dbReference type="EMBL" id="KAF5228828.1"/>
    </source>
</evidence>
<dbReference type="InterPro" id="IPR000719">
    <property type="entry name" value="Prot_kinase_dom"/>
</dbReference>